<keyword evidence="4" id="KW-1185">Reference proteome</keyword>
<evidence type="ECO:0000313" key="4">
    <source>
        <dbReference type="Proteomes" id="UP001596066"/>
    </source>
</evidence>
<sequence>MTELTFRARDIRLRRRSPVTPGGMAILQAAVLAHRQGSVTLFLGLCGGVFGLLALGGLVRRRSWTTVGTDGITTCGGLRRRSYPWQDIHWIDVRETRSRDDVSRTARITLASGRRRSLPGLVAGTSYTGPDFDAGFQQLIDRWELSTDPADRVRPAERRRLRRWPAAIAVVSTLVAGAVAVALW</sequence>
<evidence type="ECO:0000259" key="2">
    <source>
        <dbReference type="Pfam" id="PF10756"/>
    </source>
</evidence>
<dbReference type="EMBL" id="JBHSOC010000022">
    <property type="protein sequence ID" value="MFC5642711.1"/>
    <property type="molecule type" value="Genomic_DNA"/>
</dbReference>
<keyword evidence="1" id="KW-0472">Membrane</keyword>
<dbReference type="RefSeq" id="WP_346147318.1">
    <property type="nucleotide sequence ID" value="NZ_BAAAUA010000034.1"/>
</dbReference>
<reference evidence="4" key="1">
    <citation type="journal article" date="2019" name="Int. J. Syst. Evol. Microbiol.">
        <title>The Global Catalogue of Microorganisms (GCM) 10K type strain sequencing project: providing services to taxonomists for standard genome sequencing and annotation.</title>
        <authorList>
            <consortium name="The Broad Institute Genomics Platform"/>
            <consortium name="The Broad Institute Genome Sequencing Center for Infectious Disease"/>
            <person name="Wu L."/>
            <person name="Ma J."/>
        </authorList>
    </citation>
    <scope>NUCLEOTIDE SEQUENCE [LARGE SCALE GENOMIC DNA]</scope>
    <source>
        <strain evidence="4">CGMCC 4.1622</strain>
    </source>
</reference>
<keyword evidence="1" id="KW-0812">Transmembrane</keyword>
<dbReference type="Proteomes" id="UP001596066">
    <property type="component" value="Unassembled WGS sequence"/>
</dbReference>
<evidence type="ECO:0000256" key="1">
    <source>
        <dbReference type="SAM" id="Phobius"/>
    </source>
</evidence>
<feature type="domain" description="Low molecular weight protein antigen 6 PH" evidence="2">
    <location>
        <begin position="64"/>
        <end position="125"/>
    </location>
</feature>
<dbReference type="Pfam" id="PF10756">
    <property type="entry name" value="bPH_6"/>
    <property type="match status" value="1"/>
</dbReference>
<name>A0ABW0VAP5_9ACTN</name>
<gene>
    <name evidence="3" type="ORF">ACFPZF_15285</name>
</gene>
<organism evidence="3 4">
    <name type="scientific">Kitasatospora cinereorecta</name>
    <dbReference type="NCBI Taxonomy" id="285560"/>
    <lineage>
        <taxon>Bacteria</taxon>
        <taxon>Bacillati</taxon>
        <taxon>Actinomycetota</taxon>
        <taxon>Actinomycetes</taxon>
        <taxon>Kitasatosporales</taxon>
        <taxon>Streptomycetaceae</taxon>
        <taxon>Kitasatospora</taxon>
    </lineage>
</organism>
<feature type="transmembrane region" description="Helical" evidence="1">
    <location>
        <begin position="39"/>
        <end position="59"/>
    </location>
</feature>
<evidence type="ECO:0000313" key="3">
    <source>
        <dbReference type="EMBL" id="MFC5642711.1"/>
    </source>
</evidence>
<protein>
    <submittedName>
        <fullName evidence="3">PH domain-containing protein</fullName>
    </submittedName>
</protein>
<accession>A0ABW0VAP5</accession>
<feature type="transmembrane region" description="Helical" evidence="1">
    <location>
        <begin position="164"/>
        <end position="183"/>
    </location>
</feature>
<proteinExistence type="predicted"/>
<comment type="caution">
    <text evidence="3">The sequence shown here is derived from an EMBL/GenBank/DDBJ whole genome shotgun (WGS) entry which is preliminary data.</text>
</comment>
<dbReference type="InterPro" id="IPR019692">
    <property type="entry name" value="CFP-6_PH"/>
</dbReference>
<keyword evidence="1" id="KW-1133">Transmembrane helix</keyword>